<dbReference type="AlphaFoldDB" id="A0AA85JBM8"/>
<dbReference type="InterPro" id="IPR041811">
    <property type="entry name" value="RAD23A/B_UBA1"/>
</dbReference>
<dbReference type="GO" id="GO:0031593">
    <property type="term" value="F:polyubiquitin modification-dependent protein binding"/>
    <property type="evidence" value="ECO:0007669"/>
    <property type="project" value="TreeGrafter"/>
</dbReference>
<evidence type="ECO:0000313" key="12">
    <source>
        <dbReference type="Proteomes" id="UP000050795"/>
    </source>
</evidence>
<dbReference type="Pfam" id="PF00240">
    <property type="entry name" value="ubiquitin"/>
    <property type="match status" value="1"/>
</dbReference>
<evidence type="ECO:0000256" key="4">
    <source>
        <dbReference type="ARBA" id="ARBA00022737"/>
    </source>
</evidence>
<feature type="region of interest" description="Disordered" evidence="9">
    <location>
        <begin position="199"/>
        <end position="225"/>
    </location>
</feature>
<dbReference type="GO" id="GO:0005829">
    <property type="term" value="C:cytosol"/>
    <property type="evidence" value="ECO:0007669"/>
    <property type="project" value="TreeGrafter"/>
</dbReference>
<dbReference type="GO" id="GO:0043161">
    <property type="term" value="P:proteasome-mediated ubiquitin-dependent protein catabolic process"/>
    <property type="evidence" value="ECO:0007669"/>
    <property type="project" value="InterPro"/>
</dbReference>
<dbReference type="InterPro" id="IPR015940">
    <property type="entry name" value="UBA"/>
</dbReference>
<dbReference type="GO" id="GO:0070628">
    <property type="term" value="F:proteasome binding"/>
    <property type="evidence" value="ECO:0007669"/>
    <property type="project" value="TreeGrafter"/>
</dbReference>
<dbReference type="Pfam" id="PF00627">
    <property type="entry name" value="UBA"/>
    <property type="match status" value="1"/>
</dbReference>
<feature type="domain" description="Ubiquitin-like" evidence="11">
    <location>
        <begin position="1"/>
        <end position="72"/>
    </location>
</feature>
<dbReference type="PANTHER" id="PTHR10621:SF0">
    <property type="entry name" value="UV EXCISION REPAIR PROTEIN RAD23"/>
    <property type="match status" value="1"/>
</dbReference>
<organism evidence="12 13">
    <name type="scientific">Trichobilharzia regenti</name>
    <name type="common">Nasal bird schistosome</name>
    <dbReference type="NCBI Taxonomy" id="157069"/>
    <lineage>
        <taxon>Eukaryota</taxon>
        <taxon>Metazoa</taxon>
        <taxon>Spiralia</taxon>
        <taxon>Lophotrochozoa</taxon>
        <taxon>Platyhelminthes</taxon>
        <taxon>Trematoda</taxon>
        <taxon>Digenea</taxon>
        <taxon>Strigeidida</taxon>
        <taxon>Schistosomatoidea</taxon>
        <taxon>Schistosomatidae</taxon>
        <taxon>Trichobilharzia</taxon>
    </lineage>
</organism>
<dbReference type="SUPFAM" id="SSF54236">
    <property type="entry name" value="Ubiquitin-like"/>
    <property type="match status" value="1"/>
</dbReference>
<dbReference type="GO" id="GO:0005654">
    <property type="term" value="C:nucleoplasm"/>
    <property type="evidence" value="ECO:0007669"/>
    <property type="project" value="TreeGrafter"/>
</dbReference>
<evidence type="ECO:0000256" key="1">
    <source>
        <dbReference type="ARBA" id="ARBA00004123"/>
    </source>
</evidence>
<keyword evidence="8" id="KW-0539">Nucleus</keyword>
<sequence>MKVTFKTLKQQTFVLELKEDDLVGDVKKKIEAEMGSEFDASTQKLIHSGKVMEDTKRLKDYRVMDSGFVVVMSVSKATKDTPKEPTLTSPASDNKPVAEKKITVVDVKENIGSKSSPVSHNSPPAVAATPSDHCNSLGIGESSLVTGENFERVVQELVSMGYERSSVIRAMRAGFNNPDRAFEYLLSGNIPNVDIVEQSPAEREGSEGVSPEAPGDVDVPSSESINSDDPITVLASLPQFQQMRALVQANPDLLPQLIQQIGNDNADLFRLIQENEQAFLEFLNTPASGTPVLLVSVKLCLR</sequence>
<dbReference type="InterPro" id="IPR000626">
    <property type="entry name" value="Ubiquitin-like_dom"/>
</dbReference>
<dbReference type="WBParaSite" id="TREG1_20870.1">
    <property type="protein sequence ID" value="TREG1_20870.1"/>
    <property type="gene ID" value="TREG1_20870"/>
</dbReference>
<evidence type="ECO:0000256" key="2">
    <source>
        <dbReference type="ARBA" id="ARBA00009878"/>
    </source>
</evidence>
<keyword evidence="4" id="KW-0677">Repeat</keyword>
<accession>A0AA85JBM8</accession>
<comment type="similarity">
    <text evidence="2">Belongs to the RAD23 family.</text>
</comment>
<keyword evidence="5" id="KW-0227">DNA damage</keyword>
<dbReference type="CDD" id="cd01805">
    <property type="entry name" value="Ubl_Rad23"/>
    <property type="match status" value="1"/>
</dbReference>
<dbReference type="Gene3D" id="1.10.10.540">
    <property type="entry name" value="XPC-binding domain"/>
    <property type="match status" value="1"/>
</dbReference>
<dbReference type="Proteomes" id="UP000050795">
    <property type="component" value="Unassembled WGS sequence"/>
</dbReference>
<evidence type="ECO:0000256" key="3">
    <source>
        <dbReference type="ARBA" id="ARBA00022553"/>
    </source>
</evidence>
<dbReference type="InterPro" id="IPR006636">
    <property type="entry name" value="STI1_HS-bd"/>
</dbReference>
<reference evidence="13" key="2">
    <citation type="submission" date="2023-11" db="UniProtKB">
        <authorList>
            <consortium name="WormBaseParasite"/>
        </authorList>
    </citation>
    <scope>IDENTIFICATION</scope>
</reference>
<dbReference type="SMART" id="SM00165">
    <property type="entry name" value="UBA"/>
    <property type="match status" value="1"/>
</dbReference>
<dbReference type="SMART" id="SM00727">
    <property type="entry name" value="STI1"/>
    <property type="match status" value="1"/>
</dbReference>
<evidence type="ECO:0000256" key="6">
    <source>
        <dbReference type="ARBA" id="ARBA00022942"/>
    </source>
</evidence>
<dbReference type="NCBIfam" id="TIGR00601">
    <property type="entry name" value="rad23"/>
    <property type="match status" value="1"/>
</dbReference>
<evidence type="ECO:0000259" key="10">
    <source>
        <dbReference type="PROSITE" id="PS50030"/>
    </source>
</evidence>
<keyword evidence="6" id="KW-0647">Proteasome</keyword>
<keyword evidence="3" id="KW-0597">Phosphoprotein</keyword>
<dbReference type="InterPro" id="IPR036353">
    <property type="entry name" value="XPC-bd_sf"/>
</dbReference>
<dbReference type="Pfam" id="PF09280">
    <property type="entry name" value="XPC-binding"/>
    <property type="match status" value="1"/>
</dbReference>
<feature type="domain" description="UBA" evidence="10">
    <location>
        <begin position="148"/>
        <end position="188"/>
    </location>
</feature>
<evidence type="ECO:0000259" key="11">
    <source>
        <dbReference type="PROSITE" id="PS50053"/>
    </source>
</evidence>
<dbReference type="Gene3D" id="1.10.8.10">
    <property type="entry name" value="DNA helicase RuvA subunit, C-terminal domain"/>
    <property type="match status" value="1"/>
</dbReference>
<keyword evidence="12" id="KW-1185">Reference proteome</keyword>
<dbReference type="InterPro" id="IPR004806">
    <property type="entry name" value="Rad23"/>
</dbReference>
<dbReference type="GO" id="GO:0003684">
    <property type="term" value="F:damaged DNA binding"/>
    <property type="evidence" value="ECO:0007669"/>
    <property type="project" value="InterPro"/>
</dbReference>
<keyword evidence="7" id="KW-0234">DNA repair</keyword>
<dbReference type="SUPFAM" id="SSF46934">
    <property type="entry name" value="UBA-like"/>
    <property type="match status" value="1"/>
</dbReference>
<dbReference type="PROSITE" id="PS50053">
    <property type="entry name" value="UBIQUITIN_2"/>
    <property type="match status" value="1"/>
</dbReference>
<evidence type="ECO:0000256" key="5">
    <source>
        <dbReference type="ARBA" id="ARBA00022763"/>
    </source>
</evidence>
<dbReference type="SUPFAM" id="SSF101238">
    <property type="entry name" value="XPC-binding domain"/>
    <property type="match status" value="1"/>
</dbReference>
<dbReference type="CDD" id="cd14377">
    <property type="entry name" value="UBA1_Rad23"/>
    <property type="match status" value="1"/>
</dbReference>
<dbReference type="PROSITE" id="PS50030">
    <property type="entry name" value="UBA"/>
    <property type="match status" value="1"/>
</dbReference>
<dbReference type="InterPro" id="IPR029071">
    <property type="entry name" value="Ubiquitin-like_domsf"/>
</dbReference>
<evidence type="ECO:0000313" key="13">
    <source>
        <dbReference type="WBParaSite" id="TREG1_20870.1"/>
    </source>
</evidence>
<dbReference type="GO" id="GO:0000502">
    <property type="term" value="C:proteasome complex"/>
    <property type="evidence" value="ECO:0007669"/>
    <property type="project" value="UniProtKB-KW"/>
</dbReference>
<evidence type="ECO:0000256" key="8">
    <source>
        <dbReference type="ARBA" id="ARBA00023242"/>
    </source>
</evidence>
<name>A0AA85JBM8_TRIRE</name>
<dbReference type="SMART" id="SM00213">
    <property type="entry name" value="UBQ"/>
    <property type="match status" value="1"/>
</dbReference>
<evidence type="ECO:0000256" key="7">
    <source>
        <dbReference type="ARBA" id="ARBA00023204"/>
    </source>
</evidence>
<dbReference type="GO" id="GO:0006289">
    <property type="term" value="P:nucleotide-excision repair"/>
    <property type="evidence" value="ECO:0007669"/>
    <property type="project" value="InterPro"/>
</dbReference>
<dbReference type="InterPro" id="IPR015360">
    <property type="entry name" value="XPC-bd"/>
</dbReference>
<protein>
    <recommendedName>
        <fullName evidence="14">UV excision repair protein RAD23</fullName>
    </recommendedName>
</protein>
<dbReference type="InterPro" id="IPR009060">
    <property type="entry name" value="UBA-like_sf"/>
</dbReference>
<dbReference type="Gene3D" id="3.10.20.90">
    <property type="entry name" value="Phosphatidylinositol 3-kinase Catalytic Subunit, Chain A, domain 1"/>
    <property type="match status" value="1"/>
</dbReference>
<reference evidence="12" key="1">
    <citation type="submission" date="2022-06" db="EMBL/GenBank/DDBJ databases">
        <authorList>
            <person name="Berger JAMES D."/>
            <person name="Berger JAMES D."/>
        </authorList>
    </citation>
    <scope>NUCLEOTIDE SEQUENCE [LARGE SCALE GENOMIC DNA]</scope>
</reference>
<proteinExistence type="inferred from homology"/>
<dbReference type="GO" id="GO:0043130">
    <property type="term" value="F:ubiquitin binding"/>
    <property type="evidence" value="ECO:0007669"/>
    <property type="project" value="TreeGrafter"/>
</dbReference>
<comment type="subcellular location">
    <subcellularLocation>
        <location evidence="1">Nucleus</location>
    </subcellularLocation>
</comment>
<evidence type="ECO:0008006" key="14">
    <source>
        <dbReference type="Google" id="ProtNLM"/>
    </source>
</evidence>
<evidence type="ECO:0000256" key="9">
    <source>
        <dbReference type="SAM" id="MobiDB-lite"/>
    </source>
</evidence>
<dbReference type="FunFam" id="1.10.8.10:FF:000003">
    <property type="entry name" value="UV excision repair protein RAD23 homolog"/>
    <property type="match status" value="1"/>
</dbReference>
<dbReference type="PANTHER" id="PTHR10621">
    <property type="entry name" value="UV EXCISION REPAIR PROTEIN RAD23"/>
    <property type="match status" value="1"/>
</dbReference>